<dbReference type="AlphaFoldDB" id="A0AAV1PX93"/>
<proteinExistence type="predicted"/>
<organism evidence="3 4">
    <name type="scientific">Scomber scombrus</name>
    <name type="common">Atlantic mackerel</name>
    <name type="synonym">Scomber vernalis</name>
    <dbReference type="NCBI Taxonomy" id="13677"/>
    <lineage>
        <taxon>Eukaryota</taxon>
        <taxon>Metazoa</taxon>
        <taxon>Chordata</taxon>
        <taxon>Craniata</taxon>
        <taxon>Vertebrata</taxon>
        <taxon>Euteleostomi</taxon>
        <taxon>Actinopterygii</taxon>
        <taxon>Neopterygii</taxon>
        <taxon>Teleostei</taxon>
        <taxon>Neoteleostei</taxon>
        <taxon>Acanthomorphata</taxon>
        <taxon>Pelagiaria</taxon>
        <taxon>Scombriformes</taxon>
        <taxon>Scombridae</taxon>
        <taxon>Scomber</taxon>
    </lineage>
</organism>
<dbReference type="InterPro" id="IPR040958">
    <property type="entry name" value="SNAD1"/>
</dbReference>
<sequence length="404" mass="45008">MAGLCWVVVGLAVFLSAENGLAAVDQNKLARIVDAILKEYGRHAMFSLAIRIPDNQNQNINQILKQVFKSDPGNDVKKKINNGEVYIGSRVIAAKVLKRSKGSTDNAESRVVDHLYHFTNRCNPNTKDMLLFYVYSSPCVEQRSNRHNILRRIKNIQRWNSFAVVFSGIYRPRDGLPSTDQQRRGALQLLGMSIGLNNIFRCHGPCGRMKCSCCSCGTQVVDYCVLDDTKLSTASIQPNGSNRKNNFGNGATVKGLTIVLLFSLKKPVLSDCVHCSNTLTLRRQQKNWTTSEHHSDVLLQKMANLLCITVTLVFLLSAGCLAVVDQNRLRGLILQIKNMRKDIPGMYSVAVSVTDQQSYNLPATLPSKEDKDKINNGLVYNDDKLIVAKRKPPRTCRVACFGTC</sequence>
<evidence type="ECO:0000256" key="2">
    <source>
        <dbReference type="SAM" id="SignalP"/>
    </source>
</evidence>
<accession>A0AAV1PX93</accession>
<feature type="signal peptide" evidence="2">
    <location>
        <begin position="1"/>
        <end position="22"/>
    </location>
</feature>
<dbReference type="Pfam" id="PF18744">
    <property type="entry name" value="SNAD1"/>
    <property type="match status" value="1"/>
</dbReference>
<comment type="caution">
    <text evidence="3">The sequence shown here is derived from an EMBL/GenBank/DDBJ whole genome shotgun (WGS) entry which is preliminary data.</text>
</comment>
<evidence type="ECO:0000313" key="4">
    <source>
        <dbReference type="Proteomes" id="UP001314229"/>
    </source>
</evidence>
<keyword evidence="1" id="KW-0472">Membrane</keyword>
<evidence type="ECO:0000313" key="3">
    <source>
        <dbReference type="EMBL" id="CAK6976328.1"/>
    </source>
</evidence>
<protein>
    <submittedName>
        <fullName evidence="3">Uncharacterized protein LOC122976658</fullName>
    </submittedName>
</protein>
<evidence type="ECO:0000256" key="1">
    <source>
        <dbReference type="SAM" id="Phobius"/>
    </source>
</evidence>
<keyword evidence="1" id="KW-1133">Transmembrane helix</keyword>
<dbReference type="EMBL" id="CAWUFR010000344">
    <property type="protein sequence ID" value="CAK6976328.1"/>
    <property type="molecule type" value="Genomic_DNA"/>
</dbReference>
<keyword evidence="2" id="KW-0732">Signal</keyword>
<feature type="chain" id="PRO_5043494569" evidence="2">
    <location>
        <begin position="23"/>
        <end position="404"/>
    </location>
</feature>
<feature type="transmembrane region" description="Helical" evidence="1">
    <location>
        <begin position="302"/>
        <end position="324"/>
    </location>
</feature>
<keyword evidence="1" id="KW-0812">Transmembrane</keyword>
<keyword evidence="4" id="KW-1185">Reference proteome</keyword>
<dbReference type="Proteomes" id="UP001314229">
    <property type="component" value="Unassembled WGS sequence"/>
</dbReference>
<gene>
    <name evidence="3" type="ORF">FSCOSCO3_A017191</name>
</gene>
<reference evidence="3 4" key="1">
    <citation type="submission" date="2024-01" db="EMBL/GenBank/DDBJ databases">
        <authorList>
            <person name="Alioto T."/>
            <person name="Alioto T."/>
            <person name="Gomez Garrido J."/>
        </authorList>
    </citation>
    <scope>NUCLEOTIDE SEQUENCE [LARGE SCALE GENOMIC DNA]</scope>
</reference>
<name>A0AAV1PX93_SCOSC</name>